<dbReference type="EMBL" id="JACHHK010000001">
    <property type="protein sequence ID" value="MBB5182127.1"/>
    <property type="molecule type" value="Genomic_DNA"/>
</dbReference>
<keyword evidence="1" id="KW-0472">Membrane</keyword>
<keyword evidence="1" id="KW-1133">Transmembrane helix</keyword>
<gene>
    <name evidence="2" type="ORF">HNQ47_000130</name>
</gene>
<proteinExistence type="predicted"/>
<evidence type="ECO:0000313" key="3">
    <source>
        <dbReference type="Proteomes" id="UP000539953"/>
    </source>
</evidence>
<keyword evidence="1" id="KW-0812">Transmembrane</keyword>
<comment type="caution">
    <text evidence="2">The sequence shown here is derived from an EMBL/GenBank/DDBJ whole genome shotgun (WGS) entry which is preliminary data.</text>
</comment>
<dbReference type="PROSITE" id="PS51257">
    <property type="entry name" value="PROKAR_LIPOPROTEIN"/>
    <property type="match status" value="1"/>
</dbReference>
<reference evidence="2 3" key="1">
    <citation type="submission" date="2020-08" db="EMBL/GenBank/DDBJ databases">
        <title>Genomic Encyclopedia of Type Strains, Phase IV (KMG-IV): sequencing the most valuable type-strain genomes for metagenomic binning, comparative biology and taxonomic classification.</title>
        <authorList>
            <person name="Goeker M."/>
        </authorList>
    </citation>
    <scope>NUCLEOTIDE SEQUENCE [LARGE SCALE GENOMIC DNA]</scope>
    <source>
        <strain evidence="2 3">DSM 25799</strain>
    </source>
</reference>
<name>A0A7W8CUZ6_9FIRM</name>
<feature type="transmembrane region" description="Helical" evidence="1">
    <location>
        <begin position="12"/>
        <end position="36"/>
    </location>
</feature>
<evidence type="ECO:0000313" key="2">
    <source>
        <dbReference type="EMBL" id="MBB5182127.1"/>
    </source>
</evidence>
<sequence length="39" mass="4172">MKNEKHDSQNKILPIILFGLIACVLYGLAAGIAVILGSF</sequence>
<dbReference type="AlphaFoldDB" id="A0A7W8CUZ6"/>
<organism evidence="2 3">
    <name type="scientific">Catenisphaera adipataccumulans</name>
    <dbReference type="NCBI Taxonomy" id="700500"/>
    <lineage>
        <taxon>Bacteria</taxon>
        <taxon>Bacillati</taxon>
        <taxon>Bacillota</taxon>
        <taxon>Erysipelotrichia</taxon>
        <taxon>Erysipelotrichales</taxon>
        <taxon>Erysipelotrichaceae</taxon>
        <taxon>Catenisphaera</taxon>
    </lineage>
</organism>
<accession>A0A7W8CUZ6</accession>
<keyword evidence="3" id="KW-1185">Reference proteome</keyword>
<protein>
    <submittedName>
        <fullName evidence="2">Uncharacterized protein</fullName>
    </submittedName>
</protein>
<evidence type="ECO:0000256" key="1">
    <source>
        <dbReference type="SAM" id="Phobius"/>
    </source>
</evidence>
<dbReference type="Proteomes" id="UP000539953">
    <property type="component" value="Unassembled WGS sequence"/>
</dbReference>